<dbReference type="PANTHER" id="PTHR35908">
    <property type="entry name" value="HYPOTHETICAL FUSION PROTEIN"/>
    <property type="match status" value="1"/>
</dbReference>
<feature type="domain" description="Glyoxalase-like" evidence="1">
    <location>
        <begin position="8"/>
        <end position="129"/>
    </location>
</feature>
<accession>A0ABZ1HPR3</accession>
<protein>
    <submittedName>
        <fullName evidence="2">VOC family protein</fullName>
    </submittedName>
</protein>
<dbReference type="PANTHER" id="PTHR35908:SF1">
    <property type="entry name" value="CONSERVED PROTEIN"/>
    <property type="match status" value="1"/>
</dbReference>
<proteinExistence type="predicted"/>
<feature type="domain" description="Glyoxalase-like" evidence="1">
    <location>
        <begin position="143"/>
        <end position="251"/>
    </location>
</feature>
<name>A0ABZ1HPR3_STRPH</name>
<dbReference type="CDD" id="cd06587">
    <property type="entry name" value="VOC"/>
    <property type="match status" value="1"/>
</dbReference>
<dbReference type="InterPro" id="IPR041581">
    <property type="entry name" value="Glyoxalase_6"/>
</dbReference>
<dbReference type="Gene3D" id="3.10.180.10">
    <property type="entry name" value="2,3-Dihydroxybiphenyl 1,2-Dioxygenase, domain 1"/>
    <property type="match status" value="2"/>
</dbReference>
<evidence type="ECO:0000259" key="1">
    <source>
        <dbReference type="Pfam" id="PF18029"/>
    </source>
</evidence>
<evidence type="ECO:0000313" key="2">
    <source>
        <dbReference type="EMBL" id="WSD19099.1"/>
    </source>
</evidence>
<gene>
    <name evidence="2" type="ORF">OHB35_40900</name>
</gene>
<sequence length="254" mass="27438">MALRPVQVNIKALDGPAVGRFWAEALGWSVFSPGVTTYVGPADAPDGGPDSEVVWPHPVAVCIDVVPVPEPKTATKNRTHLDLATTSAAHQTELVARLRALGATPVDVGQRDVPWTVLADPEGNEFCVLEPREIYRDTGPIAAVVVDCVDPRAMGRFWGEAMDWTVHEVTDDHASLRSAKSGGPYLEFLRTPDVKTVPDRVHLDLLPYPGDDKEAEVARLRALGATDLDLGQGDVPWTCLTDPEGHEFCVLALP</sequence>
<evidence type="ECO:0000313" key="3">
    <source>
        <dbReference type="Proteomes" id="UP001340816"/>
    </source>
</evidence>
<dbReference type="EMBL" id="CP109135">
    <property type="protein sequence ID" value="WSD19099.1"/>
    <property type="molecule type" value="Genomic_DNA"/>
</dbReference>
<organism evidence="2 3">
    <name type="scientific">Streptomyces phaeochromogenes</name>
    <dbReference type="NCBI Taxonomy" id="1923"/>
    <lineage>
        <taxon>Bacteria</taxon>
        <taxon>Bacillati</taxon>
        <taxon>Actinomycetota</taxon>
        <taxon>Actinomycetes</taxon>
        <taxon>Kitasatosporales</taxon>
        <taxon>Streptomycetaceae</taxon>
        <taxon>Streptomyces</taxon>
        <taxon>Streptomyces phaeochromogenes group</taxon>
    </lineage>
</organism>
<dbReference type="SUPFAM" id="SSF54593">
    <property type="entry name" value="Glyoxalase/Bleomycin resistance protein/Dihydroxybiphenyl dioxygenase"/>
    <property type="match status" value="2"/>
</dbReference>
<keyword evidence="3" id="KW-1185">Reference proteome</keyword>
<dbReference type="Pfam" id="PF18029">
    <property type="entry name" value="Glyoxalase_6"/>
    <property type="match status" value="2"/>
</dbReference>
<dbReference type="InterPro" id="IPR029068">
    <property type="entry name" value="Glyas_Bleomycin-R_OHBP_Dase"/>
</dbReference>
<dbReference type="RefSeq" id="WP_326761344.1">
    <property type="nucleotide sequence ID" value="NZ_CP109135.1"/>
</dbReference>
<reference evidence="2 3" key="1">
    <citation type="submission" date="2022-10" db="EMBL/GenBank/DDBJ databases">
        <title>The complete genomes of actinobacterial strains from the NBC collection.</title>
        <authorList>
            <person name="Joergensen T.S."/>
            <person name="Alvarez Arevalo M."/>
            <person name="Sterndorff E.B."/>
            <person name="Faurdal D."/>
            <person name="Vuksanovic O."/>
            <person name="Mourched A.-S."/>
            <person name="Charusanti P."/>
            <person name="Shaw S."/>
            <person name="Blin K."/>
            <person name="Weber T."/>
        </authorList>
    </citation>
    <scope>NUCLEOTIDE SEQUENCE [LARGE SCALE GENOMIC DNA]</scope>
    <source>
        <strain evidence="2 3">NBC 01752</strain>
    </source>
</reference>
<dbReference type="Proteomes" id="UP001340816">
    <property type="component" value="Chromosome"/>
</dbReference>